<evidence type="ECO:0000259" key="1">
    <source>
        <dbReference type="SMART" id="SM00587"/>
    </source>
</evidence>
<dbReference type="Pfam" id="PF02958">
    <property type="entry name" value="EcKL"/>
    <property type="match status" value="1"/>
</dbReference>
<reference evidence="2" key="1">
    <citation type="submission" date="2025-08" db="UniProtKB">
        <authorList>
            <consortium name="RefSeq"/>
        </authorList>
    </citation>
    <scope>IDENTIFICATION</scope>
    <source>
        <tissue evidence="2">Whole insect</tissue>
    </source>
</reference>
<name>A0A6P7FXX2_DIAVI</name>
<sequence length="582" mass="68226">MTYSELQVVLIVILEELNNDNLQSKSKINENKFDDTFDLTIVQKYTIEGIDSEKFNNGVQLLLEQREETKEWSNVNKIIFKGLVLVYNNSNQKERFCFFSKILTYFYNKLVQKLIEMQQPSQIISLEDFMNLVRNMLPFVKLEVLVRRVCLKSVDFVDLKEAIEEVFECLIYPKILREDCYQIIRNKLKKKEVDFLKFKVEQSHEKNGECSDYYKLSIDLEENHHVCTHKFFIKYLPENIDEIFMEITMSFAKEQKFYKSFIPMLEQLGYSKITDFAPKCFFTCKNLFLVFEDLSVKGYKNISMNEPWSQQQLSQILKQVSKLHSCTLLFEQKMAELLGYEIKINDYFSDMVAESAIGRDIKSAPISHAFIAGSHHLVQKYCKVLNTENTDQITKIALEKLQTKFDAMLPSTKYRNVINHGDLWANNIMLAEKSSEYIIVDFASIRWCPPACDFLILLFINTDKITRDRSALTLFNQYYLSTRSILNQHQINIKSVISRDEYLDFFKEYKIGVASMASGYLQLKLLEDVGDLTGGDSSLQDHCINPESRCKVLDKMWDQMKCNYRIEEIICEIIDFLSINCN</sequence>
<evidence type="ECO:0000313" key="2">
    <source>
        <dbReference type="RefSeq" id="XP_028141424.1"/>
    </source>
</evidence>
<proteinExistence type="predicted"/>
<dbReference type="Gene3D" id="3.90.1200.10">
    <property type="match status" value="1"/>
</dbReference>
<accession>A0A6P7FXX2</accession>
<dbReference type="InterPro" id="IPR004119">
    <property type="entry name" value="EcKL"/>
</dbReference>
<feature type="domain" description="CHK kinase-like" evidence="1">
    <location>
        <begin position="289"/>
        <end position="488"/>
    </location>
</feature>
<dbReference type="PANTHER" id="PTHR11012">
    <property type="entry name" value="PROTEIN KINASE-LIKE DOMAIN-CONTAINING"/>
    <property type="match status" value="1"/>
</dbReference>
<dbReference type="KEGG" id="dvv:114335391"/>
<dbReference type="InParanoid" id="A0A6P7FXX2"/>
<dbReference type="RefSeq" id="XP_028141424.1">
    <property type="nucleotide sequence ID" value="XM_028285623.1"/>
</dbReference>
<dbReference type="SMART" id="SM00587">
    <property type="entry name" value="CHK"/>
    <property type="match status" value="1"/>
</dbReference>
<organism evidence="2">
    <name type="scientific">Diabrotica virgifera virgifera</name>
    <name type="common">western corn rootworm</name>
    <dbReference type="NCBI Taxonomy" id="50390"/>
    <lineage>
        <taxon>Eukaryota</taxon>
        <taxon>Metazoa</taxon>
        <taxon>Ecdysozoa</taxon>
        <taxon>Arthropoda</taxon>
        <taxon>Hexapoda</taxon>
        <taxon>Insecta</taxon>
        <taxon>Pterygota</taxon>
        <taxon>Neoptera</taxon>
        <taxon>Endopterygota</taxon>
        <taxon>Coleoptera</taxon>
        <taxon>Polyphaga</taxon>
        <taxon>Cucujiformia</taxon>
        <taxon>Chrysomeloidea</taxon>
        <taxon>Chrysomelidae</taxon>
        <taxon>Galerucinae</taxon>
        <taxon>Diabroticina</taxon>
        <taxon>Diabroticites</taxon>
        <taxon>Diabrotica</taxon>
    </lineage>
</organism>
<gene>
    <name evidence="2" type="primary">LOC114335391</name>
</gene>
<dbReference type="InterPro" id="IPR015897">
    <property type="entry name" value="CHK_kinase-like"/>
</dbReference>
<dbReference type="InterPro" id="IPR011009">
    <property type="entry name" value="Kinase-like_dom_sf"/>
</dbReference>
<protein>
    <submittedName>
        <fullName evidence="2">Uncharacterized protein LOC114335391</fullName>
    </submittedName>
</protein>
<dbReference type="SUPFAM" id="SSF56112">
    <property type="entry name" value="Protein kinase-like (PK-like)"/>
    <property type="match status" value="1"/>
</dbReference>
<dbReference type="PANTHER" id="PTHR11012:SF48">
    <property type="entry name" value="CHK KINASE-LIKE DOMAIN-CONTAINING PROTEIN-RELATED"/>
    <property type="match status" value="1"/>
</dbReference>
<dbReference type="AlphaFoldDB" id="A0A6P7FXX2"/>